<dbReference type="AlphaFoldDB" id="A0A0F9HP06"/>
<comment type="caution">
    <text evidence="1">The sequence shown here is derived from an EMBL/GenBank/DDBJ whole genome shotgun (WGS) entry which is preliminary data.</text>
</comment>
<proteinExistence type="predicted"/>
<name>A0A0F9HP06_9ZZZZ</name>
<reference evidence="1" key="1">
    <citation type="journal article" date="2015" name="Nature">
        <title>Complex archaea that bridge the gap between prokaryotes and eukaryotes.</title>
        <authorList>
            <person name="Spang A."/>
            <person name="Saw J.H."/>
            <person name="Jorgensen S.L."/>
            <person name="Zaremba-Niedzwiedzka K."/>
            <person name="Martijn J."/>
            <person name="Lind A.E."/>
            <person name="van Eijk R."/>
            <person name="Schleper C."/>
            <person name="Guy L."/>
            <person name="Ettema T.J."/>
        </authorList>
    </citation>
    <scope>NUCLEOTIDE SEQUENCE</scope>
</reference>
<gene>
    <name evidence="1" type="ORF">LCGC14_1974940</name>
</gene>
<dbReference type="EMBL" id="LAZR01021984">
    <property type="protein sequence ID" value="KKL83410.1"/>
    <property type="molecule type" value="Genomic_DNA"/>
</dbReference>
<sequence length="22" mass="2382">GIDASVHKVDPLSMKITRVVTD</sequence>
<accession>A0A0F9HP06</accession>
<protein>
    <submittedName>
        <fullName evidence="1">Uncharacterized protein</fullName>
    </submittedName>
</protein>
<feature type="non-terminal residue" evidence="1">
    <location>
        <position position="1"/>
    </location>
</feature>
<organism evidence="1">
    <name type="scientific">marine sediment metagenome</name>
    <dbReference type="NCBI Taxonomy" id="412755"/>
    <lineage>
        <taxon>unclassified sequences</taxon>
        <taxon>metagenomes</taxon>
        <taxon>ecological metagenomes</taxon>
    </lineage>
</organism>
<evidence type="ECO:0000313" key="1">
    <source>
        <dbReference type="EMBL" id="KKL83410.1"/>
    </source>
</evidence>